<comment type="caution">
    <text evidence="8">The sequence shown here is derived from an EMBL/GenBank/DDBJ whole genome shotgun (WGS) entry which is preliminary data.</text>
</comment>
<dbReference type="EMBL" id="JPVP01000058">
    <property type="protein sequence ID" value="KGR83377.1"/>
    <property type="molecule type" value="Genomic_DNA"/>
</dbReference>
<feature type="domain" description="Acyl-CoA dehydrogenase/oxidase N-terminal" evidence="7">
    <location>
        <begin position="6"/>
        <end position="117"/>
    </location>
</feature>
<dbReference type="STRING" id="1220589.CD32_16215"/>
<dbReference type="OrthoDB" id="7328575at2"/>
<dbReference type="PANTHER" id="PTHR43884:SF20">
    <property type="entry name" value="ACYL-COA DEHYDROGENASE FADE28"/>
    <property type="match status" value="1"/>
</dbReference>
<dbReference type="InterPro" id="IPR037069">
    <property type="entry name" value="AcylCoA_DH/ox_N_sf"/>
</dbReference>
<evidence type="ECO:0000256" key="3">
    <source>
        <dbReference type="ARBA" id="ARBA00022630"/>
    </source>
</evidence>
<dbReference type="SUPFAM" id="SSF56645">
    <property type="entry name" value="Acyl-CoA dehydrogenase NM domain-like"/>
    <property type="match status" value="1"/>
</dbReference>
<evidence type="ECO:0000259" key="6">
    <source>
        <dbReference type="Pfam" id="PF00441"/>
    </source>
</evidence>
<evidence type="ECO:0000259" key="7">
    <source>
        <dbReference type="Pfam" id="PF02771"/>
    </source>
</evidence>
<dbReference type="SUPFAM" id="SSF47203">
    <property type="entry name" value="Acyl-CoA dehydrogenase C-terminal domain-like"/>
    <property type="match status" value="1"/>
</dbReference>
<dbReference type="GO" id="GO:0050660">
    <property type="term" value="F:flavin adenine dinucleotide binding"/>
    <property type="evidence" value="ECO:0007669"/>
    <property type="project" value="InterPro"/>
</dbReference>
<gene>
    <name evidence="8" type="ORF">CD32_16215</name>
</gene>
<dbReference type="InterPro" id="IPR009075">
    <property type="entry name" value="AcylCo_DH/oxidase_C"/>
</dbReference>
<keyword evidence="9" id="KW-1185">Reference proteome</keyword>
<keyword evidence="4" id="KW-0274">FAD</keyword>
<evidence type="ECO:0000256" key="2">
    <source>
        <dbReference type="ARBA" id="ARBA00009347"/>
    </source>
</evidence>
<protein>
    <recommendedName>
        <fullName evidence="10">Acyl-CoA dehydrogenase</fullName>
    </recommendedName>
</protein>
<proteinExistence type="inferred from homology"/>
<feature type="domain" description="Acyl-CoA dehydrogenase/oxidase C-terminal" evidence="6">
    <location>
        <begin position="240"/>
        <end position="359"/>
    </location>
</feature>
<dbReference type="Gene3D" id="1.20.140.10">
    <property type="entry name" value="Butyryl-CoA Dehydrogenase, subunit A, domain 3"/>
    <property type="match status" value="1"/>
</dbReference>
<dbReference type="Gene3D" id="2.40.110.10">
    <property type="entry name" value="Butyryl-CoA Dehydrogenase, subunit A, domain 2"/>
    <property type="match status" value="1"/>
</dbReference>
<organism evidence="8 9">
    <name type="scientific">Lysinibacillus odysseyi 34hs-1 = NBRC 100172</name>
    <dbReference type="NCBI Taxonomy" id="1220589"/>
    <lineage>
        <taxon>Bacteria</taxon>
        <taxon>Bacillati</taxon>
        <taxon>Bacillota</taxon>
        <taxon>Bacilli</taxon>
        <taxon>Bacillales</taxon>
        <taxon>Bacillaceae</taxon>
        <taxon>Lysinibacillus</taxon>
    </lineage>
</organism>
<reference evidence="8 9" key="1">
    <citation type="submission" date="2014-02" db="EMBL/GenBank/DDBJ databases">
        <title>Draft genome sequence of Lysinibacillus odysseyi NBRC 100172.</title>
        <authorList>
            <person name="Zhang F."/>
            <person name="Wang G."/>
            <person name="Zhang L."/>
        </authorList>
    </citation>
    <scope>NUCLEOTIDE SEQUENCE [LARGE SCALE GENOMIC DNA]</scope>
    <source>
        <strain evidence="8 9">NBRC 100172</strain>
    </source>
</reference>
<evidence type="ECO:0008006" key="10">
    <source>
        <dbReference type="Google" id="ProtNLM"/>
    </source>
</evidence>
<dbReference type="eggNOG" id="COG1960">
    <property type="taxonomic scope" value="Bacteria"/>
</dbReference>
<dbReference type="Pfam" id="PF02771">
    <property type="entry name" value="Acyl-CoA_dh_N"/>
    <property type="match status" value="1"/>
</dbReference>
<accession>A0A0A3J8L8</accession>
<sequence>MDFSLTEQQEQFRGYVRKVLSQVSETHMARKISAGDESELEKVHHKLTELGVMGITVPEQYGGIELGSVDLIPVMEELGRAVAPDVYAETLAFAVPLLIKYGTDWQKVMYLQAIAEGSCLLSIAWLEPHGQYTFDTISTTALKTAQGYVLNGTKSLVRNTSHVTDFLLLAKDQNEELCLFLLPKEKVSFIEKQYSFDETQPFSKLVLSDVMIPEKYLLKAEEAESAVEKVCLSLLTSLNSMMIGGMDRLVDMSTEYAKIREQFGQPIGRFQAIKHRLADLKVTLETARALSHYAAWTVENESEDCAETVYSAKAFLADSYIKIAAESIQIHGGIGFTEELDCHLYVKRSRVYENYLGSQYDIREKAAAVMGW</sequence>
<dbReference type="Gene3D" id="1.10.540.10">
    <property type="entry name" value="Acyl-CoA dehydrogenase/oxidase, N-terminal domain"/>
    <property type="match status" value="1"/>
</dbReference>
<evidence type="ECO:0000256" key="5">
    <source>
        <dbReference type="ARBA" id="ARBA00023002"/>
    </source>
</evidence>
<dbReference type="Proteomes" id="UP000030437">
    <property type="component" value="Unassembled WGS sequence"/>
</dbReference>
<dbReference type="InterPro" id="IPR013786">
    <property type="entry name" value="AcylCoA_DH/ox_N"/>
</dbReference>
<comment type="cofactor">
    <cofactor evidence="1">
        <name>FAD</name>
        <dbReference type="ChEBI" id="CHEBI:57692"/>
    </cofactor>
</comment>
<dbReference type="GO" id="GO:0003995">
    <property type="term" value="F:acyl-CoA dehydrogenase activity"/>
    <property type="evidence" value="ECO:0007669"/>
    <property type="project" value="TreeGrafter"/>
</dbReference>
<evidence type="ECO:0000313" key="8">
    <source>
        <dbReference type="EMBL" id="KGR83377.1"/>
    </source>
</evidence>
<evidence type="ECO:0000256" key="4">
    <source>
        <dbReference type="ARBA" id="ARBA00022827"/>
    </source>
</evidence>
<dbReference type="Pfam" id="PF00441">
    <property type="entry name" value="Acyl-CoA_dh_1"/>
    <property type="match status" value="1"/>
</dbReference>
<dbReference type="AlphaFoldDB" id="A0A0A3J8L8"/>
<dbReference type="InterPro" id="IPR046373">
    <property type="entry name" value="Acyl-CoA_Oxase/DH_mid-dom_sf"/>
</dbReference>
<comment type="similarity">
    <text evidence="2">Belongs to the acyl-CoA dehydrogenase family.</text>
</comment>
<dbReference type="PANTHER" id="PTHR43884">
    <property type="entry name" value="ACYL-COA DEHYDROGENASE"/>
    <property type="match status" value="1"/>
</dbReference>
<dbReference type="RefSeq" id="WP_036156505.1">
    <property type="nucleotide sequence ID" value="NZ_AVCX01000003.1"/>
</dbReference>
<dbReference type="InterPro" id="IPR036250">
    <property type="entry name" value="AcylCo_DH-like_C"/>
</dbReference>
<dbReference type="InterPro" id="IPR009100">
    <property type="entry name" value="AcylCoA_DH/oxidase_NM_dom_sf"/>
</dbReference>
<keyword evidence="3" id="KW-0285">Flavoprotein</keyword>
<name>A0A0A3J8L8_9BACI</name>
<dbReference type="CDD" id="cd00567">
    <property type="entry name" value="ACAD"/>
    <property type="match status" value="1"/>
</dbReference>
<keyword evidence="5" id="KW-0560">Oxidoreductase</keyword>
<evidence type="ECO:0000256" key="1">
    <source>
        <dbReference type="ARBA" id="ARBA00001974"/>
    </source>
</evidence>
<evidence type="ECO:0000313" key="9">
    <source>
        <dbReference type="Proteomes" id="UP000030437"/>
    </source>
</evidence>